<evidence type="ECO:0000256" key="3">
    <source>
        <dbReference type="ARBA" id="ARBA00022692"/>
    </source>
</evidence>
<dbReference type="AlphaFoldDB" id="A0A8J6HQK2"/>
<sequence length="308" mass="34781">MYRTDVYFLSKTLAETPLFTFVPIVFITICYFMIGLNTTGPRFFVAVGILILVTHVAISFGYLISCVSSNVSMALSIGPPLMIPFLLFGGFFLNVSSIPVYFKWLSYLSWFRFANEALLINQWKNVTNIECPVLETECPKDGHIVLEIYNFAEGSSGIFGESDSLLRKNRSYNRWSPTEEGVTLAWSDVSVFVQSRKKGRILCKRIINGGKLSVRVKFCKLDKNAKRLISRARHAGSLNLTSKGVAGAPRTARVHAMEEAVLEAVEQDPRRSVRVIPQMIAYIHTIIPEFNIHERKSILEEYAFVNGY</sequence>
<organism evidence="8 9">
    <name type="scientific">Tenebrio molitor</name>
    <name type="common">Yellow mealworm beetle</name>
    <dbReference type="NCBI Taxonomy" id="7067"/>
    <lineage>
        <taxon>Eukaryota</taxon>
        <taxon>Metazoa</taxon>
        <taxon>Ecdysozoa</taxon>
        <taxon>Arthropoda</taxon>
        <taxon>Hexapoda</taxon>
        <taxon>Insecta</taxon>
        <taxon>Pterygota</taxon>
        <taxon>Neoptera</taxon>
        <taxon>Endopterygota</taxon>
        <taxon>Coleoptera</taxon>
        <taxon>Polyphaga</taxon>
        <taxon>Cucujiformia</taxon>
        <taxon>Tenebrionidae</taxon>
        <taxon>Tenebrio</taxon>
    </lineage>
</organism>
<dbReference type="PANTHER" id="PTHR48041">
    <property type="entry name" value="ABC TRANSPORTER G FAMILY MEMBER 28"/>
    <property type="match status" value="1"/>
</dbReference>
<evidence type="ECO:0000256" key="6">
    <source>
        <dbReference type="SAM" id="Phobius"/>
    </source>
</evidence>
<proteinExistence type="predicted"/>
<evidence type="ECO:0000313" key="8">
    <source>
        <dbReference type="EMBL" id="KAH0818777.1"/>
    </source>
</evidence>
<feature type="domain" description="ABC-2 type transporter transmembrane" evidence="7">
    <location>
        <begin position="1"/>
        <end position="123"/>
    </location>
</feature>
<feature type="transmembrane region" description="Helical" evidence="6">
    <location>
        <begin position="18"/>
        <end position="36"/>
    </location>
</feature>
<evidence type="ECO:0000256" key="2">
    <source>
        <dbReference type="ARBA" id="ARBA00022448"/>
    </source>
</evidence>
<keyword evidence="5 6" id="KW-0472">Membrane</keyword>
<dbReference type="GO" id="GO:0030659">
    <property type="term" value="C:cytoplasmic vesicle membrane"/>
    <property type="evidence" value="ECO:0007669"/>
    <property type="project" value="TreeGrafter"/>
</dbReference>
<dbReference type="Pfam" id="PF01061">
    <property type="entry name" value="ABC2_membrane"/>
    <property type="match status" value="1"/>
</dbReference>
<reference evidence="8" key="1">
    <citation type="journal article" date="2020" name="J Insects Food Feed">
        <title>The yellow mealworm (Tenebrio molitor) genome: a resource for the emerging insects as food and feed industry.</title>
        <authorList>
            <person name="Eriksson T."/>
            <person name="Andere A."/>
            <person name="Kelstrup H."/>
            <person name="Emery V."/>
            <person name="Picard C."/>
        </authorList>
    </citation>
    <scope>NUCLEOTIDE SEQUENCE</scope>
    <source>
        <strain evidence="8">Stoneville</strain>
        <tissue evidence="8">Whole head</tissue>
    </source>
</reference>
<gene>
    <name evidence="8" type="ORF">GEV33_004014</name>
</gene>
<dbReference type="GO" id="GO:0140359">
    <property type="term" value="F:ABC-type transporter activity"/>
    <property type="evidence" value="ECO:0007669"/>
    <property type="project" value="InterPro"/>
</dbReference>
<dbReference type="GO" id="GO:0005886">
    <property type="term" value="C:plasma membrane"/>
    <property type="evidence" value="ECO:0007669"/>
    <property type="project" value="TreeGrafter"/>
</dbReference>
<keyword evidence="2" id="KW-0813">Transport</keyword>
<dbReference type="Proteomes" id="UP000719412">
    <property type="component" value="Unassembled WGS sequence"/>
</dbReference>
<evidence type="ECO:0000256" key="5">
    <source>
        <dbReference type="ARBA" id="ARBA00023136"/>
    </source>
</evidence>
<dbReference type="InterPro" id="IPR050352">
    <property type="entry name" value="ABCG_transporters"/>
</dbReference>
<comment type="subcellular location">
    <subcellularLocation>
        <location evidence="1">Membrane</location>
        <topology evidence="1">Multi-pass membrane protein</topology>
    </subcellularLocation>
</comment>
<keyword evidence="3 6" id="KW-0812">Transmembrane</keyword>
<feature type="transmembrane region" description="Helical" evidence="6">
    <location>
        <begin position="83"/>
        <end position="102"/>
    </location>
</feature>
<comment type="caution">
    <text evidence="8">The sequence shown here is derived from an EMBL/GenBank/DDBJ whole genome shotgun (WGS) entry which is preliminary data.</text>
</comment>
<accession>A0A8J6HQK2</accession>
<feature type="transmembrane region" description="Helical" evidence="6">
    <location>
        <begin position="43"/>
        <end position="63"/>
    </location>
</feature>
<protein>
    <recommendedName>
        <fullName evidence="7">ABC-2 type transporter transmembrane domain-containing protein</fullName>
    </recommendedName>
</protein>
<evidence type="ECO:0000313" key="9">
    <source>
        <dbReference type="Proteomes" id="UP000719412"/>
    </source>
</evidence>
<reference evidence="8" key="2">
    <citation type="submission" date="2021-08" db="EMBL/GenBank/DDBJ databases">
        <authorList>
            <person name="Eriksson T."/>
        </authorList>
    </citation>
    <scope>NUCLEOTIDE SEQUENCE</scope>
    <source>
        <strain evidence="8">Stoneville</strain>
        <tissue evidence="8">Whole head</tissue>
    </source>
</reference>
<evidence type="ECO:0000256" key="4">
    <source>
        <dbReference type="ARBA" id="ARBA00022989"/>
    </source>
</evidence>
<evidence type="ECO:0000256" key="1">
    <source>
        <dbReference type="ARBA" id="ARBA00004141"/>
    </source>
</evidence>
<dbReference type="PANTHER" id="PTHR48041:SF129">
    <property type="entry name" value="PROTEIN WHITE"/>
    <property type="match status" value="1"/>
</dbReference>
<keyword evidence="4 6" id="KW-1133">Transmembrane helix</keyword>
<evidence type="ECO:0000259" key="7">
    <source>
        <dbReference type="Pfam" id="PF01061"/>
    </source>
</evidence>
<dbReference type="EMBL" id="JABDTM020016691">
    <property type="protein sequence ID" value="KAH0818777.1"/>
    <property type="molecule type" value="Genomic_DNA"/>
</dbReference>
<keyword evidence="9" id="KW-1185">Reference proteome</keyword>
<dbReference type="InterPro" id="IPR013525">
    <property type="entry name" value="ABC2_TM"/>
</dbReference>
<name>A0A8J6HQK2_TENMO</name>